<dbReference type="Proteomes" id="UP001501788">
    <property type="component" value="Unassembled WGS sequence"/>
</dbReference>
<evidence type="ECO:0000256" key="1">
    <source>
        <dbReference type="SAM" id="MobiDB-lite"/>
    </source>
</evidence>
<sequence length="806" mass="86312">MSQTTSRSRTVFRACVVNAVRGGESLMQRLVQLTQGALASEESQLRDIYRRNLLSDAMRLLKQHESALVKGYAMALLEIFAEGPSLSKGRVSEDTGMDFGELTLMDDHAMQDQVELSRAQQLAVHATDAVLSELNTLVSSAQGLRSVQPERNPLRPESYIRALQRVTGETGAPGEVRQVWLERMRDQIGPLLADEYRTIIRSLREHGVEPVGYAVAGSGGRSGYGSVYGGAYTGGYGGGPGSGYGASGAAPLSGYGASMYGRAGATAAPGWTGESQQAQLAAEAEEALLTVGILRQMLAGGGDPFDPRVLAGPVAPTVVAAAPGLPTAGRAPGWSESRAVPATGAAGLSAAYLPQAAAEAMEDIAQLERIVGRLSGSTPSSSAPLSGWRGTPQAAAPRVYTVPMGAATESPAHAAEVVARMMENIAQDTRLLPPVLRAVQNLAPALQRLVRHDLGFFNDAAHPARRLLDEMTERSLGFASETAPGFSQFMKLMDEAVAHLTKVDIQDAGPFDTVLKALQNAWDTQQQRLRAHQLAKERAKRQEQRRRSYIARMSERLQDLPDLAEVPEDVAAFVTGPWLEAAAHAYQAQFAVTDVTDEGMEEDPKGYLALVSTLLWSAQPERTRHETERLSATIPALLASLREGLDAIQYPVAKSSAFLERLVALHQAAFEAVSSRHGDALQELIDPEELAEHLLPAEPAGHPEPEAPVATSTTERDEAASDEAFRIGCWVEITSHQRAVRTQLTWCSPQRTLFLFTAPDGSTQSMTRRVRDKMIADGQLKLVPSATSGEKPSGAARLGRSGSASA</sequence>
<dbReference type="RefSeq" id="WP_345060305.1">
    <property type="nucleotide sequence ID" value="NZ_BAABEX010000002.1"/>
</dbReference>
<feature type="region of interest" description="Disordered" evidence="1">
    <location>
        <begin position="782"/>
        <end position="806"/>
    </location>
</feature>
<evidence type="ECO:0000313" key="3">
    <source>
        <dbReference type="Proteomes" id="UP001501788"/>
    </source>
</evidence>
<feature type="compositionally biased region" description="Low complexity" evidence="1">
    <location>
        <begin position="793"/>
        <end position="806"/>
    </location>
</feature>
<accession>A0ABP8KVV5</accession>
<gene>
    <name evidence="2" type="ORF">GCM10023090_01840</name>
</gene>
<dbReference type="InterPro" id="IPR012434">
    <property type="entry name" value="DUF1631"/>
</dbReference>
<proteinExistence type="predicted"/>
<dbReference type="Pfam" id="PF07793">
    <property type="entry name" value="DUF1631"/>
    <property type="match status" value="1"/>
</dbReference>
<protein>
    <recommendedName>
        <fullName evidence="4">DUF1631 family protein</fullName>
    </recommendedName>
</protein>
<name>A0ABP8KVV5_9BURK</name>
<organism evidence="2 3">
    <name type="scientific">Acidovorax lacteus</name>
    <dbReference type="NCBI Taxonomy" id="1924988"/>
    <lineage>
        <taxon>Bacteria</taxon>
        <taxon>Pseudomonadati</taxon>
        <taxon>Pseudomonadota</taxon>
        <taxon>Betaproteobacteria</taxon>
        <taxon>Burkholderiales</taxon>
        <taxon>Comamonadaceae</taxon>
        <taxon>Acidovorax</taxon>
    </lineage>
</organism>
<dbReference type="EMBL" id="BAABEX010000002">
    <property type="protein sequence ID" value="GAA4417779.1"/>
    <property type="molecule type" value="Genomic_DNA"/>
</dbReference>
<evidence type="ECO:0000313" key="2">
    <source>
        <dbReference type="EMBL" id="GAA4417779.1"/>
    </source>
</evidence>
<comment type="caution">
    <text evidence="2">The sequence shown here is derived from an EMBL/GenBank/DDBJ whole genome shotgun (WGS) entry which is preliminary data.</text>
</comment>
<feature type="region of interest" description="Disordered" evidence="1">
    <location>
        <begin position="698"/>
        <end position="718"/>
    </location>
</feature>
<keyword evidence="3" id="KW-1185">Reference proteome</keyword>
<reference evidence="3" key="1">
    <citation type="journal article" date="2019" name="Int. J. Syst. Evol. Microbiol.">
        <title>The Global Catalogue of Microorganisms (GCM) 10K type strain sequencing project: providing services to taxonomists for standard genome sequencing and annotation.</title>
        <authorList>
            <consortium name="The Broad Institute Genomics Platform"/>
            <consortium name="The Broad Institute Genome Sequencing Center for Infectious Disease"/>
            <person name="Wu L."/>
            <person name="Ma J."/>
        </authorList>
    </citation>
    <scope>NUCLEOTIDE SEQUENCE [LARGE SCALE GENOMIC DNA]</scope>
    <source>
        <strain evidence="3">JCM 31890</strain>
    </source>
</reference>
<evidence type="ECO:0008006" key="4">
    <source>
        <dbReference type="Google" id="ProtNLM"/>
    </source>
</evidence>